<dbReference type="Proteomes" id="UP001367508">
    <property type="component" value="Unassembled WGS sequence"/>
</dbReference>
<reference evidence="1 2" key="1">
    <citation type="submission" date="2024-01" db="EMBL/GenBank/DDBJ databases">
        <title>The genomes of 5 underutilized Papilionoideae crops provide insights into root nodulation and disease resistanc.</title>
        <authorList>
            <person name="Jiang F."/>
        </authorList>
    </citation>
    <scope>NUCLEOTIDE SEQUENCE [LARGE SCALE GENOMIC DNA]</scope>
    <source>
        <strain evidence="1">LVBAO_FW01</strain>
        <tissue evidence="1">Leaves</tissue>
    </source>
</reference>
<keyword evidence="2" id="KW-1185">Reference proteome</keyword>
<comment type="caution">
    <text evidence="1">The sequence shown here is derived from an EMBL/GenBank/DDBJ whole genome shotgun (WGS) entry which is preliminary data.</text>
</comment>
<accession>A0AAN9KUX4</accession>
<evidence type="ECO:0000313" key="1">
    <source>
        <dbReference type="EMBL" id="KAK7324057.1"/>
    </source>
</evidence>
<name>A0AAN9KUX4_CANGL</name>
<dbReference type="AlphaFoldDB" id="A0AAN9KUX4"/>
<evidence type="ECO:0000313" key="2">
    <source>
        <dbReference type="Proteomes" id="UP001367508"/>
    </source>
</evidence>
<gene>
    <name evidence="1" type="ORF">VNO77_27573</name>
</gene>
<dbReference type="EMBL" id="JAYMYQ010000006">
    <property type="protein sequence ID" value="KAK7324057.1"/>
    <property type="molecule type" value="Genomic_DNA"/>
</dbReference>
<protein>
    <submittedName>
        <fullName evidence="1">Uncharacterized protein</fullName>
    </submittedName>
</protein>
<proteinExistence type="predicted"/>
<sequence length="136" mass="15844">MGFACHGVLRRLILGGRPFDLSHSWKYEPPWERVYGYELDVRTKVSRLYLPTSNKALVRSWLHDRMQSLEASRAPPLSLLSYDKRIDRPYALGYHGRSYLAAAFPQASEEEWEELLLARFLVINYRACAYLSSMDD</sequence>
<organism evidence="1 2">
    <name type="scientific">Canavalia gladiata</name>
    <name type="common">Sword bean</name>
    <name type="synonym">Dolichos gladiatus</name>
    <dbReference type="NCBI Taxonomy" id="3824"/>
    <lineage>
        <taxon>Eukaryota</taxon>
        <taxon>Viridiplantae</taxon>
        <taxon>Streptophyta</taxon>
        <taxon>Embryophyta</taxon>
        <taxon>Tracheophyta</taxon>
        <taxon>Spermatophyta</taxon>
        <taxon>Magnoliopsida</taxon>
        <taxon>eudicotyledons</taxon>
        <taxon>Gunneridae</taxon>
        <taxon>Pentapetalae</taxon>
        <taxon>rosids</taxon>
        <taxon>fabids</taxon>
        <taxon>Fabales</taxon>
        <taxon>Fabaceae</taxon>
        <taxon>Papilionoideae</taxon>
        <taxon>50 kb inversion clade</taxon>
        <taxon>NPAAA clade</taxon>
        <taxon>indigoferoid/millettioid clade</taxon>
        <taxon>Phaseoleae</taxon>
        <taxon>Canavalia</taxon>
    </lineage>
</organism>